<dbReference type="InterPro" id="IPR027417">
    <property type="entry name" value="P-loop_NTPase"/>
</dbReference>
<feature type="compositionally biased region" description="Polar residues" evidence="1">
    <location>
        <begin position="95"/>
        <end position="112"/>
    </location>
</feature>
<proteinExistence type="predicted"/>
<dbReference type="Gene3D" id="3.40.50.300">
    <property type="entry name" value="P-loop containing nucleotide triphosphate hydrolases"/>
    <property type="match status" value="1"/>
</dbReference>
<gene>
    <name evidence="2" type="ORF">RI060_14345</name>
</gene>
<dbReference type="SUPFAM" id="SSF52540">
    <property type="entry name" value="P-loop containing nucleoside triphosphate hydrolases"/>
    <property type="match status" value="1"/>
</dbReference>
<evidence type="ECO:0000256" key="1">
    <source>
        <dbReference type="SAM" id="MobiDB-lite"/>
    </source>
</evidence>
<dbReference type="Proteomes" id="UP001249394">
    <property type="component" value="Chromosome"/>
</dbReference>
<organism evidence="2 3">
    <name type="scientific">Streptomyces violaceus</name>
    <name type="common">Streptomyces venezuelae</name>
    <dbReference type="NCBI Taxonomy" id="1936"/>
    <lineage>
        <taxon>Bacteria</taxon>
        <taxon>Bacillati</taxon>
        <taxon>Actinomycetota</taxon>
        <taxon>Actinomycetes</taxon>
        <taxon>Kitasatosporales</taxon>
        <taxon>Streptomycetaceae</taxon>
        <taxon>Streptomyces</taxon>
    </lineage>
</organism>
<reference evidence="2 3" key="1">
    <citation type="submission" date="2023-09" db="EMBL/GenBank/DDBJ databases">
        <title>The genome sequence of Streptomyces anthocyanicus.</title>
        <authorList>
            <person name="Mo P."/>
        </authorList>
    </citation>
    <scope>NUCLEOTIDE SEQUENCE [LARGE SCALE GENOMIC DNA]</scope>
    <source>
        <strain evidence="2 3">JCM 4387</strain>
    </source>
</reference>
<protein>
    <recommendedName>
        <fullName evidence="4">NB-ARC domain-containing protein</fullName>
    </recommendedName>
</protein>
<evidence type="ECO:0008006" key="4">
    <source>
        <dbReference type="Google" id="ProtNLM"/>
    </source>
</evidence>
<evidence type="ECO:0000313" key="2">
    <source>
        <dbReference type="EMBL" id="WND18443.1"/>
    </source>
</evidence>
<accession>A0ABY9U7D5</accession>
<dbReference type="EMBL" id="CP134213">
    <property type="protein sequence ID" value="WND18443.1"/>
    <property type="molecule type" value="Genomic_DNA"/>
</dbReference>
<evidence type="ECO:0000313" key="3">
    <source>
        <dbReference type="Proteomes" id="UP001249394"/>
    </source>
</evidence>
<keyword evidence="3" id="KW-1185">Reference proteome</keyword>
<name>A0ABY9U7D5_STRVL</name>
<feature type="region of interest" description="Disordered" evidence="1">
    <location>
        <begin position="93"/>
        <end position="112"/>
    </location>
</feature>
<sequence length="112" mass="12537">MIALRERFDRDPDTGMARVTVSGLGGIGKSSIARLHAHSYRDRYEFVWWVPSNTREDVLTAYRRIVAEDRQDAEPAAEEEILAKVVSRLSHLGTRPQSAGSFGLPQSSRRPG</sequence>